<proteinExistence type="predicted"/>
<dbReference type="EMBL" id="FQUE01000009">
    <property type="protein sequence ID" value="SHF64611.1"/>
    <property type="molecule type" value="Genomic_DNA"/>
</dbReference>
<keyword evidence="1" id="KW-0472">Membrane</keyword>
<protein>
    <submittedName>
        <fullName evidence="2">Uncharacterized protein</fullName>
    </submittedName>
</protein>
<accession>A0A1M5DCL1</accession>
<organism evidence="2 3">
    <name type="scientific">Loktanella atrilutea</name>
    <dbReference type="NCBI Taxonomy" id="366533"/>
    <lineage>
        <taxon>Bacteria</taxon>
        <taxon>Pseudomonadati</taxon>
        <taxon>Pseudomonadota</taxon>
        <taxon>Alphaproteobacteria</taxon>
        <taxon>Rhodobacterales</taxon>
        <taxon>Roseobacteraceae</taxon>
        <taxon>Loktanella</taxon>
    </lineage>
</organism>
<dbReference type="STRING" id="366533.SAMN05444339_109127"/>
<evidence type="ECO:0000256" key="1">
    <source>
        <dbReference type="SAM" id="Phobius"/>
    </source>
</evidence>
<feature type="transmembrane region" description="Helical" evidence="1">
    <location>
        <begin position="108"/>
        <end position="129"/>
    </location>
</feature>
<feature type="transmembrane region" description="Helical" evidence="1">
    <location>
        <begin position="53"/>
        <end position="73"/>
    </location>
</feature>
<name>A0A1M5DCL1_LOKAT</name>
<dbReference type="AlphaFoldDB" id="A0A1M5DCL1"/>
<evidence type="ECO:0000313" key="2">
    <source>
        <dbReference type="EMBL" id="SHF64611.1"/>
    </source>
</evidence>
<gene>
    <name evidence="2" type="ORF">SAMN05444339_109127</name>
</gene>
<sequence length="132" mass="13952">MKAQGKTEFRTGVGTLLKISLAPTIWAFHFVICYGATAVWCTKLTASGDTVPLQTWLSALTVAALAGIVACGINGWRTWRRGGYGEDGHTPGIGDTESRARFLGHATVLLSVVSFIGVIFVITPVLLIGTCA</sequence>
<reference evidence="3" key="1">
    <citation type="submission" date="2016-11" db="EMBL/GenBank/DDBJ databases">
        <authorList>
            <person name="Varghese N."/>
            <person name="Submissions S."/>
        </authorList>
    </citation>
    <scope>NUCLEOTIDE SEQUENCE [LARGE SCALE GENOMIC DNA]</scope>
    <source>
        <strain evidence="3">DSM 29326</strain>
    </source>
</reference>
<evidence type="ECO:0000313" key="3">
    <source>
        <dbReference type="Proteomes" id="UP000183987"/>
    </source>
</evidence>
<keyword evidence="3" id="KW-1185">Reference proteome</keyword>
<dbReference type="Proteomes" id="UP000183987">
    <property type="component" value="Unassembled WGS sequence"/>
</dbReference>
<keyword evidence="1" id="KW-1133">Transmembrane helix</keyword>
<keyword evidence="1" id="KW-0812">Transmembrane</keyword>
<feature type="transmembrane region" description="Helical" evidence="1">
    <location>
        <begin position="21"/>
        <end position="41"/>
    </location>
</feature>